<name>A0A5C7BPX4_SERMA</name>
<dbReference type="Proteomes" id="UP000321126">
    <property type="component" value="Unassembled WGS sequence"/>
</dbReference>
<sequence length="183" mass="18515">MKSIFKLAALSLAVIGGVNMAHASPSTTVTVSGSVSAVTCDLGVDANKIDLGVASPADFDSGAGKLHIQTQQAFSVLTSHCAGVPIATTGQAAIKITAPTTSSGTQYFADGPSPDFAIGLYTGTDPTKLIHNSDLVQIVKAGAPLADINNVSTQFHVGLLNASVGKPKPGSVTAPITFTFVYN</sequence>
<dbReference type="RefSeq" id="WP_048795737.1">
    <property type="nucleotide sequence ID" value="NZ_VOUQ01000028.1"/>
</dbReference>
<evidence type="ECO:0000256" key="3">
    <source>
        <dbReference type="ARBA" id="ARBA00022729"/>
    </source>
</evidence>
<evidence type="ECO:0000256" key="4">
    <source>
        <dbReference type="ARBA" id="ARBA00023263"/>
    </source>
</evidence>
<comment type="similarity">
    <text evidence="2">Belongs to the fimbrial protein family.</text>
</comment>
<dbReference type="AlphaFoldDB" id="A0A5C7BPX4"/>
<dbReference type="GO" id="GO:0009289">
    <property type="term" value="C:pilus"/>
    <property type="evidence" value="ECO:0007669"/>
    <property type="project" value="UniProtKB-SubCell"/>
</dbReference>
<gene>
    <name evidence="7" type="ORF">FOT62_24410</name>
</gene>
<proteinExistence type="inferred from homology"/>
<accession>A0A5C7BPX4</accession>
<keyword evidence="4" id="KW-0281">Fimbrium</keyword>
<dbReference type="InterPro" id="IPR000259">
    <property type="entry name" value="Adhesion_dom_fimbrial"/>
</dbReference>
<evidence type="ECO:0000313" key="8">
    <source>
        <dbReference type="Proteomes" id="UP000321126"/>
    </source>
</evidence>
<feature type="chain" id="PRO_5022886738" evidence="5">
    <location>
        <begin position="24"/>
        <end position="183"/>
    </location>
</feature>
<reference evidence="7 8" key="1">
    <citation type="submission" date="2019-07" db="EMBL/GenBank/DDBJ databases">
        <title>Serratia strains were isolated from fresh produce.</title>
        <authorList>
            <person name="Cho G.-S."/>
            <person name="Stein M."/>
            <person name="Lee W."/>
            <person name="Suh S.H."/>
            <person name="Franz C.M.A.P."/>
        </authorList>
    </citation>
    <scope>NUCLEOTIDE SEQUENCE [LARGE SCALE GENOMIC DNA]</scope>
    <source>
        <strain evidence="7 8">S16</strain>
    </source>
</reference>
<keyword evidence="3 5" id="KW-0732">Signal</keyword>
<dbReference type="Gene3D" id="2.60.40.1090">
    <property type="entry name" value="Fimbrial-type adhesion domain"/>
    <property type="match status" value="1"/>
</dbReference>
<organism evidence="7 8">
    <name type="scientific">Serratia marcescens</name>
    <dbReference type="NCBI Taxonomy" id="615"/>
    <lineage>
        <taxon>Bacteria</taxon>
        <taxon>Pseudomonadati</taxon>
        <taxon>Pseudomonadota</taxon>
        <taxon>Gammaproteobacteria</taxon>
        <taxon>Enterobacterales</taxon>
        <taxon>Yersiniaceae</taxon>
        <taxon>Serratia</taxon>
    </lineage>
</organism>
<feature type="domain" description="Fimbrial-type adhesion" evidence="6">
    <location>
        <begin position="31"/>
        <end position="182"/>
    </location>
</feature>
<evidence type="ECO:0000256" key="5">
    <source>
        <dbReference type="SAM" id="SignalP"/>
    </source>
</evidence>
<feature type="signal peptide" evidence="5">
    <location>
        <begin position="1"/>
        <end position="23"/>
    </location>
</feature>
<comment type="caution">
    <text evidence="7">The sequence shown here is derived from an EMBL/GenBank/DDBJ whole genome shotgun (WGS) entry which is preliminary data.</text>
</comment>
<dbReference type="InterPro" id="IPR008966">
    <property type="entry name" value="Adhesion_dom_sf"/>
</dbReference>
<evidence type="ECO:0000256" key="2">
    <source>
        <dbReference type="ARBA" id="ARBA00006671"/>
    </source>
</evidence>
<evidence type="ECO:0000256" key="1">
    <source>
        <dbReference type="ARBA" id="ARBA00004561"/>
    </source>
</evidence>
<dbReference type="InterPro" id="IPR036937">
    <property type="entry name" value="Adhesion_dom_fimbrial_sf"/>
</dbReference>
<comment type="subcellular location">
    <subcellularLocation>
        <location evidence="1">Fimbrium</location>
    </subcellularLocation>
</comment>
<dbReference type="GO" id="GO:0043709">
    <property type="term" value="P:cell adhesion involved in single-species biofilm formation"/>
    <property type="evidence" value="ECO:0007669"/>
    <property type="project" value="TreeGrafter"/>
</dbReference>
<dbReference type="Pfam" id="PF00419">
    <property type="entry name" value="Fimbrial"/>
    <property type="match status" value="1"/>
</dbReference>
<evidence type="ECO:0000259" key="6">
    <source>
        <dbReference type="Pfam" id="PF00419"/>
    </source>
</evidence>
<dbReference type="InterPro" id="IPR050263">
    <property type="entry name" value="Bact_Fimbrial_Adh_Pro"/>
</dbReference>
<dbReference type="SUPFAM" id="SSF49401">
    <property type="entry name" value="Bacterial adhesins"/>
    <property type="match status" value="1"/>
</dbReference>
<protein>
    <submittedName>
        <fullName evidence="7">Type 1 fimbrial protein</fullName>
    </submittedName>
</protein>
<dbReference type="EMBL" id="VOUQ01000028">
    <property type="protein sequence ID" value="TXE24856.1"/>
    <property type="molecule type" value="Genomic_DNA"/>
</dbReference>
<dbReference type="PANTHER" id="PTHR33420">
    <property type="entry name" value="FIMBRIAL SUBUNIT ELFA-RELATED"/>
    <property type="match status" value="1"/>
</dbReference>
<evidence type="ECO:0000313" key="7">
    <source>
        <dbReference type="EMBL" id="TXE24856.1"/>
    </source>
</evidence>
<dbReference type="PANTHER" id="PTHR33420:SF3">
    <property type="entry name" value="FIMBRIAL SUBUNIT ELFA"/>
    <property type="match status" value="1"/>
</dbReference>